<sequence length="128" mass="14464">MSVTSKIGETASLTCELTQDASHIHWYKHQKRTAPRRLLYYDVYYSKTVFDSGISEAKYSVYKVTGRSYTFAILNLEDSDSGMYYCAVWEKHVGSDFLCTALEIWLVGAKSSPGTNPCFTSCPQFSLL</sequence>
<dbReference type="Pfam" id="PF07686">
    <property type="entry name" value="V-set"/>
    <property type="match status" value="1"/>
</dbReference>
<dbReference type="SMART" id="SM00409">
    <property type="entry name" value="IG"/>
    <property type="match status" value="1"/>
</dbReference>
<comment type="caution">
    <text evidence="4">The sequence shown here is derived from an EMBL/GenBank/DDBJ whole genome shotgun (WGS) entry which is preliminary data.</text>
</comment>
<evidence type="ECO:0000259" key="3">
    <source>
        <dbReference type="PROSITE" id="PS50835"/>
    </source>
</evidence>
<organism evidence="4 5">
    <name type="scientific">Balaenoptera physalus</name>
    <name type="common">Fin whale</name>
    <name type="synonym">Balaena physalus</name>
    <dbReference type="NCBI Taxonomy" id="9770"/>
    <lineage>
        <taxon>Eukaryota</taxon>
        <taxon>Metazoa</taxon>
        <taxon>Chordata</taxon>
        <taxon>Craniata</taxon>
        <taxon>Vertebrata</taxon>
        <taxon>Euteleostomi</taxon>
        <taxon>Mammalia</taxon>
        <taxon>Eutheria</taxon>
        <taxon>Laurasiatheria</taxon>
        <taxon>Artiodactyla</taxon>
        <taxon>Whippomorpha</taxon>
        <taxon>Cetacea</taxon>
        <taxon>Mysticeti</taxon>
        <taxon>Balaenopteridae</taxon>
        <taxon>Balaenoptera</taxon>
    </lineage>
</organism>
<evidence type="ECO:0000256" key="1">
    <source>
        <dbReference type="ARBA" id="ARBA00023170"/>
    </source>
</evidence>
<dbReference type="PROSITE" id="PS50835">
    <property type="entry name" value="IG_LIKE"/>
    <property type="match status" value="1"/>
</dbReference>
<gene>
    <name evidence="4" type="ORF">E2I00_002274</name>
</gene>
<feature type="domain" description="Ig-like" evidence="3">
    <location>
        <begin position="1"/>
        <end position="88"/>
    </location>
</feature>
<proteinExistence type="predicted"/>
<dbReference type="PANTHER" id="PTHR19256">
    <property type="entry name" value="T-CELL RECEPTOR GAMMA CHAIN"/>
    <property type="match status" value="1"/>
</dbReference>
<evidence type="ECO:0000256" key="2">
    <source>
        <dbReference type="ARBA" id="ARBA00023319"/>
    </source>
</evidence>
<dbReference type="InterPro" id="IPR003599">
    <property type="entry name" value="Ig_sub"/>
</dbReference>
<reference evidence="4 5" key="1">
    <citation type="journal article" date="2019" name="PLoS ONE">
        <title>Genomic analyses reveal an absence of contemporary introgressive admixture between fin whales and blue whales, despite known hybrids.</title>
        <authorList>
            <person name="Westbury M.V."/>
            <person name="Petersen B."/>
            <person name="Lorenzen E.D."/>
        </authorList>
    </citation>
    <scope>NUCLEOTIDE SEQUENCE [LARGE SCALE GENOMIC DNA]</scope>
    <source>
        <strain evidence="4">FinWhale-01</strain>
    </source>
</reference>
<dbReference type="InterPro" id="IPR051117">
    <property type="entry name" value="TRG_var/const_region"/>
</dbReference>
<dbReference type="EMBL" id="SGJD01000820">
    <property type="protein sequence ID" value="KAB0403357.1"/>
    <property type="molecule type" value="Genomic_DNA"/>
</dbReference>
<dbReference type="PANTHER" id="PTHR19256:SF63">
    <property type="entry name" value="T CELL RECEPTOR GAMMA VARIABLE 3-RELATED"/>
    <property type="match status" value="1"/>
</dbReference>
<dbReference type="OrthoDB" id="8924181at2759"/>
<accession>A0A6A1Q6Y1</accession>
<dbReference type="Proteomes" id="UP000437017">
    <property type="component" value="Unassembled WGS sequence"/>
</dbReference>
<name>A0A6A1Q6Y1_BALPH</name>
<dbReference type="InterPro" id="IPR013783">
    <property type="entry name" value="Ig-like_fold"/>
</dbReference>
<evidence type="ECO:0000313" key="5">
    <source>
        <dbReference type="Proteomes" id="UP000437017"/>
    </source>
</evidence>
<dbReference type="InterPro" id="IPR036179">
    <property type="entry name" value="Ig-like_dom_sf"/>
</dbReference>
<evidence type="ECO:0000313" key="4">
    <source>
        <dbReference type="EMBL" id="KAB0403357.1"/>
    </source>
</evidence>
<dbReference type="InterPro" id="IPR007110">
    <property type="entry name" value="Ig-like_dom"/>
</dbReference>
<keyword evidence="1" id="KW-0675">Receptor</keyword>
<keyword evidence="5" id="KW-1185">Reference proteome</keyword>
<dbReference type="InterPro" id="IPR013106">
    <property type="entry name" value="Ig_V-set"/>
</dbReference>
<dbReference type="Gene3D" id="2.60.40.10">
    <property type="entry name" value="Immunoglobulins"/>
    <property type="match status" value="1"/>
</dbReference>
<dbReference type="SMART" id="SM00406">
    <property type="entry name" value="IGv"/>
    <property type="match status" value="1"/>
</dbReference>
<protein>
    <recommendedName>
        <fullName evidence="3">Ig-like domain-containing protein</fullName>
    </recommendedName>
</protein>
<keyword evidence="2" id="KW-0393">Immunoglobulin domain</keyword>
<dbReference type="SUPFAM" id="SSF48726">
    <property type="entry name" value="Immunoglobulin"/>
    <property type="match status" value="1"/>
</dbReference>
<dbReference type="AlphaFoldDB" id="A0A6A1Q6Y1"/>